<dbReference type="GO" id="GO:0005524">
    <property type="term" value="F:ATP binding"/>
    <property type="evidence" value="ECO:0007669"/>
    <property type="project" value="UniProtKB-UniRule"/>
</dbReference>
<feature type="domain" description="Aminoacyl-tRNA synthetase class Ia" evidence="9">
    <location>
        <begin position="20"/>
        <end position="711"/>
    </location>
</feature>
<name>A0A068DSG6_9FLAO</name>
<accession>A0A068DSG6</accession>
<comment type="subunit">
    <text evidence="8">Monomer.</text>
</comment>
<dbReference type="InterPro" id="IPR009008">
    <property type="entry name" value="Val/Leu/Ile-tRNA-synth_edit"/>
</dbReference>
<dbReference type="Proteomes" id="UP000027148">
    <property type="component" value="Chromosome"/>
</dbReference>
<gene>
    <name evidence="8 11" type="primary">ileS</name>
    <name evidence="11" type="ORF">FNIIJ_007</name>
</gene>
<dbReference type="PANTHER" id="PTHR42780:SF1">
    <property type="entry name" value="ISOLEUCINE--TRNA LIGASE, CYTOPLASMIC"/>
    <property type="match status" value="1"/>
</dbReference>
<dbReference type="AlphaFoldDB" id="A0A068DSG6"/>
<dbReference type="GO" id="GO:0000049">
    <property type="term" value="F:tRNA binding"/>
    <property type="evidence" value="ECO:0007669"/>
    <property type="project" value="InterPro"/>
</dbReference>
<keyword evidence="12" id="KW-1185">Reference proteome</keyword>
<proteinExistence type="inferred from homology"/>
<dbReference type="Gene3D" id="3.40.50.620">
    <property type="entry name" value="HUPs"/>
    <property type="match status" value="2"/>
</dbReference>
<keyword evidence="4 8" id="KW-0648">Protein biosynthesis</keyword>
<dbReference type="Pfam" id="PF00133">
    <property type="entry name" value="tRNA-synt_1"/>
    <property type="match status" value="1"/>
</dbReference>
<evidence type="ECO:0000256" key="4">
    <source>
        <dbReference type="ARBA" id="ARBA00022917"/>
    </source>
</evidence>
<feature type="short sequence motif" description="'KMSKS' region" evidence="8">
    <location>
        <begin position="681"/>
        <end position="685"/>
    </location>
</feature>
<dbReference type="CDD" id="cd07961">
    <property type="entry name" value="Anticodon_Ia_Ile_ABEc"/>
    <property type="match status" value="1"/>
</dbReference>
<dbReference type="GO" id="GO:0008270">
    <property type="term" value="F:zinc ion binding"/>
    <property type="evidence" value="ECO:0007669"/>
    <property type="project" value="UniProtKB-UniRule"/>
</dbReference>
<evidence type="ECO:0000313" key="11">
    <source>
        <dbReference type="EMBL" id="AID37314.1"/>
    </source>
</evidence>
<dbReference type="InterPro" id="IPR023586">
    <property type="entry name" value="Ile-tRNA-ligase_type2"/>
</dbReference>
<keyword evidence="5 8" id="KW-0030">Aminoacyl-tRNA synthetase</keyword>
<dbReference type="HAMAP" id="MF_02003">
    <property type="entry name" value="Ile_tRNA_synth_type2"/>
    <property type="match status" value="1"/>
</dbReference>
<feature type="binding site" evidence="8">
    <location>
        <position position="684"/>
    </location>
    <ligand>
        <name>ATP</name>
        <dbReference type="ChEBI" id="CHEBI:30616"/>
    </ligand>
</feature>
<dbReference type="PANTHER" id="PTHR42780">
    <property type="entry name" value="SOLEUCYL-TRNA SYNTHETASE"/>
    <property type="match status" value="1"/>
</dbReference>
<evidence type="ECO:0000259" key="9">
    <source>
        <dbReference type="Pfam" id="PF00133"/>
    </source>
</evidence>
<reference evidence="11 12" key="1">
    <citation type="journal article" date="2014" name="Genome Biol. Evol.">
        <title>Genome sequence of "Candidatus Walczuchella monophlebidarum" the flavobacterial endosymbiont of Llaveia axin axin (Hemiptera: Coccoidea: Monophlebidae).</title>
        <authorList>
            <person name="Rosas-Perez T."/>
            <person name="Rosenblueth M."/>
            <person name="Rincon-Rosales R."/>
            <person name="Mora J."/>
            <person name="Martinez-Romero E."/>
        </authorList>
    </citation>
    <scope>NUCLEOTIDE SEQUENCE [LARGE SCALE GENOMIC DNA]</scope>
    <source>
        <strain evidence="11">FNIIJ</strain>
    </source>
</reference>
<evidence type="ECO:0000256" key="8">
    <source>
        <dbReference type="HAMAP-Rule" id="MF_02003"/>
    </source>
</evidence>
<dbReference type="InterPro" id="IPR009080">
    <property type="entry name" value="tRNAsynth_Ia_anticodon-bd"/>
</dbReference>
<comment type="function">
    <text evidence="6 8">Catalyzes the attachment of isoleucine to tRNA(Ile). As IleRS can inadvertently accommodate and process structurally similar amino acids such as valine, to avoid such errors it has two additional distinct tRNA(Ile)-dependent editing activities. One activity is designated as 'pretransfer' editing and involves the hydrolysis of activated Val-AMP. The other activity is designated 'posttransfer' editing and involves deacylation of mischarged Val-tRNA(Ile).</text>
</comment>
<dbReference type="STRING" id="1415657.FNIIJ_007"/>
<feature type="domain" description="Methionyl/Valyl/Leucyl/Isoleucyl-tRNA synthetase anticodon-binding" evidence="10">
    <location>
        <begin position="768"/>
        <end position="921"/>
    </location>
</feature>
<evidence type="ECO:0000256" key="1">
    <source>
        <dbReference type="ARBA" id="ARBA00022598"/>
    </source>
</evidence>
<dbReference type="PRINTS" id="PR00984">
    <property type="entry name" value="TRNASYNTHILE"/>
</dbReference>
<dbReference type="HOGENOM" id="CLU_001493_1_1_10"/>
<dbReference type="Pfam" id="PF19302">
    <property type="entry name" value="DUF5915"/>
    <property type="match status" value="1"/>
</dbReference>
<protein>
    <recommendedName>
        <fullName evidence="8">Isoleucine--tRNA ligase</fullName>
        <ecNumber evidence="8">6.1.1.5</ecNumber>
    </recommendedName>
    <alternativeName>
        <fullName evidence="8">Isoleucyl-tRNA synthetase</fullName>
        <shortName evidence="8">IleRS</shortName>
    </alternativeName>
</protein>
<dbReference type="GO" id="GO:0004822">
    <property type="term" value="F:isoleucine-tRNA ligase activity"/>
    <property type="evidence" value="ECO:0007669"/>
    <property type="project" value="UniProtKB-UniRule"/>
</dbReference>
<evidence type="ECO:0000256" key="2">
    <source>
        <dbReference type="ARBA" id="ARBA00022741"/>
    </source>
</evidence>
<dbReference type="InterPro" id="IPR002301">
    <property type="entry name" value="Ile-tRNA-ligase"/>
</dbReference>
<dbReference type="EMBL" id="CP006873">
    <property type="protein sequence ID" value="AID37314.1"/>
    <property type="molecule type" value="Genomic_DNA"/>
</dbReference>
<dbReference type="InterPro" id="IPR002300">
    <property type="entry name" value="aa-tRNA-synth_Ia"/>
</dbReference>
<dbReference type="EC" id="6.1.1.5" evidence="8"/>
<evidence type="ECO:0000256" key="3">
    <source>
        <dbReference type="ARBA" id="ARBA00022840"/>
    </source>
</evidence>
<dbReference type="InterPro" id="IPR033709">
    <property type="entry name" value="Anticodon_Ile_ABEc"/>
</dbReference>
<dbReference type="GO" id="GO:0006428">
    <property type="term" value="P:isoleucyl-tRNA aminoacylation"/>
    <property type="evidence" value="ECO:0007669"/>
    <property type="project" value="UniProtKB-UniRule"/>
</dbReference>
<keyword evidence="8" id="KW-0862">Zinc</keyword>
<comment type="domain">
    <text evidence="8">IleRS has two distinct active sites: one for aminoacylation and one for editing. The misactivated valine is translocated from the active site to the editing site, which sterically excludes the correctly activated isoleucine. The single editing site contains two valyl binding pockets, one specific for each substrate (Val-AMP or Val-tRNA(Ile)).</text>
</comment>
<dbReference type="SUPFAM" id="SSF50677">
    <property type="entry name" value="ValRS/IleRS/LeuRS editing domain"/>
    <property type="match status" value="1"/>
</dbReference>
<dbReference type="SUPFAM" id="SSF47323">
    <property type="entry name" value="Anticodon-binding domain of a subclass of class I aminoacyl-tRNA synthetases"/>
    <property type="match status" value="1"/>
</dbReference>
<keyword evidence="2 8" id="KW-0547">Nucleotide-binding</keyword>
<keyword evidence="8" id="KW-0479">Metal-binding</keyword>
<comment type="similarity">
    <text evidence="8">Belongs to the class-I aminoacyl-tRNA synthetase family. IleS type 2 subfamily.</text>
</comment>
<comment type="catalytic activity">
    <reaction evidence="7 8">
        <text>tRNA(Ile) + L-isoleucine + ATP = L-isoleucyl-tRNA(Ile) + AMP + diphosphate</text>
        <dbReference type="Rhea" id="RHEA:11060"/>
        <dbReference type="Rhea" id="RHEA-COMP:9666"/>
        <dbReference type="Rhea" id="RHEA-COMP:9695"/>
        <dbReference type="ChEBI" id="CHEBI:30616"/>
        <dbReference type="ChEBI" id="CHEBI:33019"/>
        <dbReference type="ChEBI" id="CHEBI:58045"/>
        <dbReference type="ChEBI" id="CHEBI:78442"/>
        <dbReference type="ChEBI" id="CHEBI:78528"/>
        <dbReference type="ChEBI" id="CHEBI:456215"/>
        <dbReference type="EC" id="6.1.1.5"/>
    </reaction>
</comment>
<evidence type="ECO:0000259" key="10">
    <source>
        <dbReference type="Pfam" id="PF08264"/>
    </source>
</evidence>
<dbReference type="Gene3D" id="3.90.740.10">
    <property type="entry name" value="Valyl/Leucyl/Isoleucyl-tRNA synthetase, editing domain"/>
    <property type="match status" value="1"/>
</dbReference>
<keyword evidence="3 8" id="KW-0067">ATP-binding</keyword>
<dbReference type="Pfam" id="PF08264">
    <property type="entry name" value="Anticodon_1"/>
    <property type="match status" value="1"/>
</dbReference>
<feature type="short sequence motif" description="'HIGH' region" evidence="8">
    <location>
        <begin position="50"/>
        <end position="60"/>
    </location>
</feature>
<evidence type="ECO:0000256" key="6">
    <source>
        <dbReference type="ARBA" id="ARBA00025217"/>
    </source>
</evidence>
<dbReference type="GO" id="GO:0005737">
    <property type="term" value="C:cytoplasm"/>
    <property type="evidence" value="ECO:0007669"/>
    <property type="project" value="UniProtKB-SubCell"/>
</dbReference>
<comment type="subcellular location">
    <subcellularLocation>
        <location evidence="8">Cytoplasm</location>
    </subcellularLocation>
</comment>
<comment type="cofactor">
    <cofactor evidence="8">
        <name>Zn(2+)</name>
        <dbReference type="ChEBI" id="CHEBI:29105"/>
    </cofactor>
</comment>
<keyword evidence="8" id="KW-0963">Cytoplasm</keyword>
<evidence type="ECO:0000256" key="5">
    <source>
        <dbReference type="ARBA" id="ARBA00023146"/>
    </source>
</evidence>
<dbReference type="GO" id="GO:0002161">
    <property type="term" value="F:aminoacyl-tRNA deacylase activity"/>
    <property type="evidence" value="ECO:0007669"/>
    <property type="project" value="InterPro"/>
</dbReference>
<organism evidence="11 12">
    <name type="scientific">Candidatus Walczuchella monophlebidarum</name>
    <dbReference type="NCBI Taxonomy" id="1415657"/>
    <lineage>
        <taxon>Bacteria</taxon>
        <taxon>Pseudomonadati</taxon>
        <taxon>Bacteroidota</taxon>
        <taxon>Flavobacteriia</taxon>
        <taxon>Flavobacteriales</taxon>
        <taxon>Candidatus Walczuchella</taxon>
    </lineage>
</organism>
<dbReference type="Gene3D" id="1.10.730.10">
    <property type="entry name" value="Isoleucyl-tRNA Synthetase, Domain 1"/>
    <property type="match status" value="1"/>
</dbReference>
<evidence type="ECO:0000313" key="12">
    <source>
        <dbReference type="Proteomes" id="UP000027148"/>
    </source>
</evidence>
<evidence type="ECO:0000256" key="7">
    <source>
        <dbReference type="ARBA" id="ARBA00048359"/>
    </source>
</evidence>
<dbReference type="RefSeq" id="WP_038436032.1">
    <property type="nucleotide sequence ID" value="NZ_CP006873.1"/>
</dbReference>
<sequence>MYKTFKEYNKFNLNQWASEIANLWKKNNIFEKSIISREGRNVYVFYEGPPSANGYPGIHHVMVRTIKDVFCRYHTLKGEKVYRKSGWDAHGLPIELSVEKELNITKEDIGKKISVEEYNQTCLIYVMRYTRIWKKFTEKIGYWIDHKTPYMTYHSKYIESLWWILKQFYKKKLLYKGYTVQPYSPAAGTGLSTHELNLPGTYKEITDTTIVVQFKAIKESLPTFFKVLPRNVYFLAWTTTPWTLPSNTALTIGPYIEYLVIDTFNSYSFERMYVILAKVLISQILSDKYFPVSDNVSLEVFQKGDHKIPYKIINTFSGKSIVGSRYEQLLPWVIPSERKKNAFKVISGDFVTTDTGTGLVHIAPTFGVDDAEVAKKNEIPPMLVWDSVKKQALPLVDVQGRFIQRLPKPFAGKYVRNEYYNTEKFPEFSVDVELSALLQKEGKVFKIEKYQHYYPHCWRTDKPILYYPLDTWCIKTTAAKYDMIYLNKNIHWVPTSTGTSRFNHWLENLNDWNLSRTRYWGVPLPIWRTHKEERIIGSFEELRVEIEKSIKAGFMKENPLKDFVPGDMSNENYQKVDVHKPWVDDIILVSTRGTPMRRESDLIDVWFDSGAMPFAQWHYPFENKEKIDKGKFFPANFIAEGVDQTRGWFYTLHAISSMLLKSVAYKNVVAIGLVLDKNGHKMSKSKGNTVNPFEVLDLYGPDATRWYMLSKVQPWENLKFDIYGIDEVRRKFFGTLYNTYAFFAMYANIDGFCYKENFLPIEERPEMDRWVLSELHQLIKKVEIYYDTYNTTRATRIISQFVIDDLSNWYIRISRRRFWKEKYSKDKVSAYQTLYDCLLTISIMSSPIAPFFSDQLYMNLVYTTQKSFFESVHLAYFPKYDEKIIDNRIKNCMHLAQRVTSIVLSFRKKKNIKVRQPLRKLIIFVSSFEKEIFSLSEIIKQEVNVKEIQFLTHKAYSKFFIREIKPNFKMLGPRFGKRTRIIYDILKKFTPQQIDHMEKDGHSIIEIEGLKEKITLKEVNIVIKTSKNWLIASDKEITVVLDLEIDNVLRYEGIARELINRIQNIRKKKELGITDKMILSIGASPELEKVIKLHREYICEETLSVSLSLDYNLGDMVDFEGETIRIFVKKLAYE</sequence>
<dbReference type="InterPro" id="IPR013155">
    <property type="entry name" value="M/V/L/I-tRNA-synth_anticd-bd"/>
</dbReference>
<dbReference type="OrthoDB" id="9810365at2"/>
<dbReference type="InterPro" id="IPR014729">
    <property type="entry name" value="Rossmann-like_a/b/a_fold"/>
</dbReference>
<keyword evidence="1 8" id="KW-0436">Ligase</keyword>
<dbReference type="SUPFAM" id="SSF52374">
    <property type="entry name" value="Nucleotidylyl transferase"/>
    <property type="match status" value="1"/>
</dbReference>
<dbReference type="KEGG" id="elv:FNIIJ_007"/>
<dbReference type="NCBIfam" id="TIGR00392">
    <property type="entry name" value="ileS"/>
    <property type="match status" value="1"/>
</dbReference>